<sequence length="383" mass="43415">MDGKTYTSLPETDYLKIIEIIHALYRCQDRNDMRQCIKKYLVEGMEVDYVAWGWVELQSDLTKMKATQLLDCVGLPEHEFAVVQKMVGYHSQLVEFVLNDFRTVTATDVDYSRSLLPPQVDAFFADHPEFDREKMQTGKLVTAMCFFDRPSLDVGFGLNRVFPNTRAFTLRDVRMLELLQPALVATIKRLALQEQLKTHQALTATLAESGLSLALTQQDGRLLFRNERFQQIVPVEPMSRLPEPLIALLQKQAARIHPEHPSATAAPGIETFEHGGEVYRFEATPLHPENDRDDPAWLVQLHPAADPCTALHHLLQRSGLTAREVEVAILAGDGLADGDIAQRLFISPVTLKNHLKHIYQKLDVHSRTQLVARLRPPDAEQEL</sequence>
<feature type="domain" description="HTH luxR-type" evidence="4">
    <location>
        <begin position="313"/>
        <end position="378"/>
    </location>
</feature>
<evidence type="ECO:0000259" key="4">
    <source>
        <dbReference type="PROSITE" id="PS50043"/>
    </source>
</evidence>
<dbReference type="PANTHER" id="PTHR44688">
    <property type="entry name" value="DNA-BINDING TRANSCRIPTIONAL ACTIVATOR DEVR_DOSR"/>
    <property type="match status" value="1"/>
</dbReference>
<dbReference type="EMBL" id="OX336137">
    <property type="protein sequence ID" value="CAI2718915.1"/>
    <property type="molecule type" value="Genomic_DNA"/>
</dbReference>
<keyword evidence="6" id="KW-1185">Reference proteome</keyword>
<evidence type="ECO:0000256" key="3">
    <source>
        <dbReference type="ARBA" id="ARBA00023163"/>
    </source>
</evidence>
<keyword evidence="2" id="KW-0238">DNA-binding</keyword>
<protein>
    <submittedName>
        <fullName evidence="5">HTH luxR-type domain-containing protein</fullName>
    </submittedName>
</protein>
<dbReference type="CDD" id="cd06170">
    <property type="entry name" value="LuxR_C_like"/>
    <property type="match status" value="1"/>
</dbReference>
<dbReference type="SMART" id="SM00421">
    <property type="entry name" value="HTH_LUXR"/>
    <property type="match status" value="1"/>
</dbReference>
<keyword evidence="1" id="KW-0805">Transcription regulation</keyword>
<keyword evidence="3" id="KW-0804">Transcription</keyword>
<reference evidence="5 6" key="1">
    <citation type="submission" date="2022-09" db="EMBL/GenBank/DDBJ databases">
        <authorList>
            <person name="Kop L."/>
        </authorList>
    </citation>
    <scope>NUCLEOTIDE SEQUENCE [LARGE SCALE GENOMIC DNA]</scope>
    <source>
        <strain evidence="5 6">347</strain>
    </source>
</reference>
<evidence type="ECO:0000313" key="6">
    <source>
        <dbReference type="Proteomes" id="UP001157733"/>
    </source>
</evidence>
<organism evidence="5 6">
    <name type="scientific">Nitrospina watsonii</name>
    <dbReference type="NCBI Taxonomy" id="1323948"/>
    <lineage>
        <taxon>Bacteria</taxon>
        <taxon>Pseudomonadati</taxon>
        <taxon>Nitrospinota/Tectimicrobiota group</taxon>
        <taxon>Nitrospinota</taxon>
        <taxon>Nitrospinia</taxon>
        <taxon>Nitrospinales</taxon>
        <taxon>Nitrospinaceae</taxon>
        <taxon>Nitrospina</taxon>
    </lineage>
</organism>
<evidence type="ECO:0000256" key="1">
    <source>
        <dbReference type="ARBA" id="ARBA00023015"/>
    </source>
</evidence>
<dbReference type="InterPro" id="IPR000792">
    <property type="entry name" value="Tscrpt_reg_LuxR_C"/>
</dbReference>
<dbReference type="Pfam" id="PF00196">
    <property type="entry name" value="GerE"/>
    <property type="match status" value="1"/>
</dbReference>
<dbReference type="RefSeq" id="WP_282011782.1">
    <property type="nucleotide sequence ID" value="NZ_OX336137.1"/>
</dbReference>
<gene>
    <name evidence="5" type="ORF">NSPWAT_2059</name>
</gene>
<evidence type="ECO:0000313" key="5">
    <source>
        <dbReference type="EMBL" id="CAI2718915.1"/>
    </source>
</evidence>
<name>A0ABM9HFA1_9BACT</name>
<dbReference type="Proteomes" id="UP001157733">
    <property type="component" value="Chromosome"/>
</dbReference>
<dbReference type="SUPFAM" id="SSF46894">
    <property type="entry name" value="C-terminal effector domain of the bipartite response regulators"/>
    <property type="match status" value="1"/>
</dbReference>
<proteinExistence type="predicted"/>
<dbReference type="PROSITE" id="PS50043">
    <property type="entry name" value="HTH_LUXR_2"/>
    <property type="match status" value="1"/>
</dbReference>
<dbReference type="PRINTS" id="PR00038">
    <property type="entry name" value="HTHLUXR"/>
</dbReference>
<evidence type="ECO:0000256" key="2">
    <source>
        <dbReference type="ARBA" id="ARBA00023125"/>
    </source>
</evidence>
<accession>A0ABM9HFA1</accession>
<dbReference type="PANTHER" id="PTHR44688:SF16">
    <property type="entry name" value="DNA-BINDING TRANSCRIPTIONAL ACTIVATOR DEVR_DOSR"/>
    <property type="match status" value="1"/>
</dbReference>
<dbReference type="InterPro" id="IPR036388">
    <property type="entry name" value="WH-like_DNA-bd_sf"/>
</dbReference>
<dbReference type="Gene3D" id="1.10.10.10">
    <property type="entry name" value="Winged helix-like DNA-binding domain superfamily/Winged helix DNA-binding domain"/>
    <property type="match status" value="1"/>
</dbReference>
<dbReference type="InterPro" id="IPR016032">
    <property type="entry name" value="Sig_transdc_resp-reg_C-effctor"/>
</dbReference>